<organism evidence="1 2">
    <name type="scientific">Celeribacter halophilus</name>
    <dbReference type="NCBI Taxonomy" id="576117"/>
    <lineage>
        <taxon>Bacteria</taxon>
        <taxon>Pseudomonadati</taxon>
        <taxon>Pseudomonadota</taxon>
        <taxon>Alphaproteobacteria</taxon>
        <taxon>Rhodobacterales</taxon>
        <taxon>Roseobacteraceae</taxon>
        <taxon>Celeribacter</taxon>
    </lineage>
</organism>
<dbReference type="EMBL" id="JAUOPJ010000013">
    <property type="protein sequence ID" value="MDO6458463.1"/>
    <property type="molecule type" value="Genomic_DNA"/>
</dbReference>
<name>A0AAW7XYY1_9RHOB</name>
<evidence type="ECO:0000313" key="1">
    <source>
        <dbReference type="EMBL" id="MDO6458463.1"/>
    </source>
</evidence>
<proteinExistence type="predicted"/>
<dbReference type="Proteomes" id="UP001169823">
    <property type="component" value="Unassembled WGS sequence"/>
</dbReference>
<evidence type="ECO:0000313" key="2">
    <source>
        <dbReference type="Proteomes" id="UP001169823"/>
    </source>
</evidence>
<reference evidence="1" key="1">
    <citation type="submission" date="2023-07" db="EMBL/GenBank/DDBJ databases">
        <title>Genome content predicts the carbon catabolic preferences of heterotrophic bacteria.</title>
        <authorList>
            <person name="Gralka M."/>
        </authorList>
    </citation>
    <scope>NUCLEOTIDE SEQUENCE</scope>
    <source>
        <strain evidence="1">I2M02</strain>
    </source>
</reference>
<dbReference type="RefSeq" id="WP_303494966.1">
    <property type="nucleotide sequence ID" value="NZ_JAUOPJ010000013.1"/>
</dbReference>
<accession>A0AAW7XYY1</accession>
<comment type="caution">
    <text evidence="1">The sequence shown here is derived from an EMBL/GenBank/DDBJ whole genome shotgun (WGS) entry which is preliminary data.</text>
</comment>
<sequence>MTAQTLPLSATLALVCSFATNPAPLPEDSDTDPFCAITIDEVDRHQNQGTERIEISSGFDDSAEQPAFTTADIIEALIASDLERPDFYTTTNTVDISVDNVPPLSGP</sequence>
<protein>
    <submittedName>
        <fullName evidence="1">Uncharacterized protein</fullName>
    </submittedName>
</protein>
<dbReference type="AlphaFoldDB" id="A0AAW7XYY1"/>
<gene>
    <name evidence="1" type="ORF">Q4494_15345</name>
</gene>